<keyword evidence="3" id="KW-0479">Metal-binding</keyword>
<evidence type="ECO:0000256" key="2">
    <source>
        <dbReference type="ARBA" id="ARBA00022801"/>
    </source>
</evidence>
<protein>
    <submittedName>
        <fullName evidence="4">ADP-ribosylglycohydrolase</fullName>
    </submittedName>
</protein>
<dbReference type="InterPro" id="IPR036705">
    <property type="entry name" value="Ribosyl_crysJ1_sf"/>
</dbReference>
<feature type="binding site" evidence="3">
    <location>
        <position position="63"/>
    </location>
    <ligand>
        <name>Mg(2+)</name>
        <dbReference type="ChEBI" id="CHEBI:18420"/>
        <label>1</label>
    </ligand>
</feature>
<comment type="caution">
    <text evidence="4">The sequence shown here is derived from an EMBL/GenBank/DDBJ whole genome shotgun (WGS) entry which is preliminary data.</text>
</comment>
<sequence length="330" mass="34379">MHTQVLDRAEGALVGLALGDALGMPTQSMSPTQIQATYGRIESLVSASADQPIAPSLEAGRVTDDTEQAIILAKQIEGGFSIRSYARQLLAWEEQMRARGSLDLLGPSTKAALQLVREGADIAKVGKEGATNGAAMRICPAGIAYRPGSELISRVQTITELTHGSSIGISGAVAVAVTVSCALEGVPLPEAIAEGVAACSRPRGNWVAGATIAARFTTFEQLSRNLSGADFTRFLREVVGTSLQSQESVVAALLIAVHYAERPFEALLEGANLGGDTDTIAAIAGAMLGAAHGSAGFPHEQVALVERINELDFAALARPLVAMREERSHG</sequence>
<dbReference type="Pfam" id="PF03747">
    <property type="entry name" value="ADP_ribosyl_GH"/>
    <property type="match status" value="1"/>
</dbReference>
<proteinExistence type="inferred from homology"/>
<dbReference type="AlphaFoldDB" id="A0A2I1IMF0"/>
<accession>A0A2I1IMF0</accession>
<dbReference type="EMBL" id="PKKO01000003">
    <property type="protein sequence ID" value="PKY72262.1"/>
    <property type="molecule type" value="Genomic_DNA"/>
</dbReference>
<dbReference type="SUPFAM" id="SSF101478">
    <property type="entry name" value="ADP-ribosylglycohydrolase"/>
    <property type="match status" value="1"/>
</dbReference>
<feature type="binding site" evidence="3">
    <location>
        <position position="65"/>
    </location>
    <ligand>
        <name>Mg(2+)</name>
        <dbReference type="ChEBI" id="CHEBI:18420"/>
        <label>1</label>
    </ligand>
</feature>
<dbReference type="Gene3D" id="1.10.4080.10">
    <property type="entry name" value="ADP-ribosylation/Crystallin J1"/>
    <property type="match status" value="1"/>
</dbReference>
<comment type="cofactor">
    <cofactor evidence="3">
        <name>Mg(2+)</name>
        <dbReference type="ChEBI" id="CHEBI:18420"/>
    </cofactor>
    <text evidence="3">Binds 2 magnesium ions per subunit.</text>
</comment>
<gene>
    <name evidence="4" type="ORF">CYJ19_05280</name>
</gene>
<evidence type="ECO:0000256" key="1">
    <source>
        <dbReference type="ARBA" id="ARBA00010702"/>
    </source>
</evidence>
<dbReference type="GO" id="GO:0046872">
    <property type="term" value="F:metal ion binding"/>
    <property type="evidence" value="ECO:0007669"/>
    <property type="project" value="UniProtKB-KW"/>
</dbReference>
<feature type="binding site" evidence="3">
    <location>
        <position position="279"/>
    </location>
    <ligand>
        <name>Mg(2+)</name>
        <dbReference type="ChEBI" id="CHEBI:18420"/>
        <label>1</label>
    </ligand>
</feature>
<keyword evidence="2 4" id="KW-0378">Hydrolase</keyword>
<dbReference type="GeneID" id="35866816"/>
<dbReference type="InterPro" id="IPR005502">
    <property type="entry name" value="Ribosyl_crysJ1"/>
</dbReference>
<dbReference type="InterPro" id="IPR050792">
    <property type="entry name" value="ADP-ribosylglycohydrolase"/>
</dbReference>
<dbReference type="Proteomes" id="UP000235122">
    <property type="component" value="Unassembled WGS sequence"/>
</dbReference>
<keyword evidence="3" id="KW-0460">Magnesium</keyword>
<dbReference type="RefSeq" id="WP_024331857.1">
    <property type="nucleotide sequence ID" value="NZ_JASOXK010000005.1"/>
</dbReference>
<evidence type="ECO:0000256" key="3">
    <source>
        <dbReference type="PIRSR" id="PIRSR605502-1"/>
    </source>
</evidence>
<feature type="binding site" evidence="3">
    <location>
        <position position="64"/>
    </location>
    <ligand>
        <name>Mg(2+)</name>
        <dbReference type="ChEBI" id="CHEBI:18420"/>
        <label>1</label>
    </ligand>
</feature>
<dbReference type="GO" id="GO:0016787">
    <property type="term" value="F:hydrolase activity"/>
    <property type="evidence" value="ECO:0007669"/>
    <property type="project" value="UniProtKB-KW"/>
</dbReference>
<feature type="binding site" evidence="3">
    <location>
        <position position="276"/>
    </location>
    <ligand>
        <name>Mg(2+)</name>
        <dbReference type="ChEBI" id="CHEBI:18420"/>
        <label>1</label>
    </ligand>
</feature>
<dbReference type="PANTHER" id="PTHR16222:SF24">
    <property type="entry name" value="ADP-RIBOSYLHYDROLASE ARH3"/>
    <property type="match status" value="1"/>
</dbReference>
<name>A0A2I1IMF0_9ACTO</name>
<dbReference type="PANTHER" id="PTHR16222">
    <property type="entry name" value="ADP-RIBOSYLGLYCOHYDROLASE"/>
    <property type="match status" value="1"/>
</dbReference>
<comment type="similarity">
    <text evidence="1">Belongs to the ADP-ribosylglycohydrolase family.</text>
</comment>
<dbReference type="STRING" id="33007.HMPREF3198_00186"/>
<evidence type="ECO:0000313" key="5">
    <source>
        <dbReference type="Proteomes" id="UP000235122"/>
    </source>
</evidence>
<organism evidence="4 5">
    <name type="scientific">Winkia neuii</name>
    <dbReference type="NCBI Taxonomy" id="33007"/>
    <lineage>
        <taxon>Bacteria</taxon>
        <taxon>Bacillati</taxon>
        <taxon>Actinomycetota</taxon>
        <taxon>Actinomycetes</taxon>
        <taxon>Actinomycetales</taxon>
        <taxon>Actinomycetaceae</taxon>
        <taxon>Winkia</taxon>
    </lineage>
</organism>
<reference evidence="4 5" key="1">
    <citation type="submission" date="2017-12" db="EMBL/GenBank/DDBJ databases">
        <title>Phylogenetic diversity of female urinary microbiome.</title>
        <authorList>
            <person name="Thomas-White K."/>
            <person name="Wolfe A.J."/>
        </authorList>
    </citation>
    <scope>NUCLEOTIDE SEQUENCE [LARGE SCALE GENOMIC DNA]</scope>
    <source>
        <strain evidence="4 5">UMB0402</strain>
    </source>
</reference>
<feature type="binding site" evidence="3">
    <location>
        <position position="278"/>
    </location>
    <ligand>
        <name>Mg(2+)</name>
        <dbReference type="ChEBI" id="CHEBI:18420"/>
        <label>1</label>
    </ligand>
</feature>
<keyword evidence="5" id="KW-1185">Reference proteome</keyword>
<evidence type="ECO:0000313" key="4">
    <source>
        <dbReference type="EMBL" id="PKY72262.1"/>
    </source>
</evidence>